<sequence>MCSLLLIFVRSENFIAFIPHSSYSSLSEWNVLSALFVLPGSKWRHIWFNAYPWAHPFLNINGHQAVICSVCTLYSRLVNTNFTNIRTGSVVLTDKSLRYHNGRASVIAEETVVAGVAVDVEVEPAEVEPDVIAEEVDAVVAEVEAALIAEEVGSWMRVGTK</sequence>
<keyword evidence="2" id="KW-1185">Reference proteome</keyword>
<dbReference type="EMBL" id="JBEAFC010000008">
    <property type="protein sequence ID" value="KAL1546730.1"/>
    <property type="molecule type" value="Genomic_DNA"/>
</dbReference>
<organism evidence="1 2">
    <name type="scientific">Salvia divinorum</name>
    <name type="common">Maria pastora</name>
    <name type="synonym">Diviner's sage</name>
    <dbReference type="NCBI Taxonomy" id="28513"/>
    <lineage>
        <taxon>Eukaryota</taxon>
        <taxon>Viridiplantae</taxon>
        <taxon>Streptophyta</taxon>
        <taxon>Embryophyta</taxon>
        <taxon>Tracheophyta</taxon>
        <taxon>Spermatophyta</taxon>
        <taxon>Magnoliopsida</taxon>
        <taxon>eudicotyledons</taxon>
        <taxon>Gunneridae</taxon>
        <taxon>Pentapetalae</taxon>
        <taxon>asterids</taxon>
        <taxon>lamiids</taxon>
        <taxon>Lamiales</taxon>
        <taxon>Lamiaceae</taxon>
        <taxon>Nepetoideae</taxon>
        <taxon>Mentheae</taxon>
        <taxon>Salviinae</taxon>
        <taxon>Salvia</taxon>
        <taxon>Salvia subgen. Calosphace</taxon>
    </lineage>
</organism>
<proteinExistence type="predicted"/>
<protein>
    <submittedName>
        <fullName evidence="1">Uncharacterized protein</fullName>
    </submittedName>
</protein>
<dbReference type="AlphaFoldDB" id="A0ABD1GRH8"/>
<evidence type="ECO:0000313" key="1">
    <source>
        <dbReference type="EMBL" id="KAL1546730.1"/>
    </source>
</evidence>
<reference evidence="1 2" key="1">
    <citation type="submission" date="2024-06" db="EMBL/GenBank/DDBJ databases">
        <title>A chromosome level genome sequence of Diviner's sage (Salvia divinorum).</title>
        <authorList>
            <person name="Ford S.A."/>
            <person name="Ro D.-K."/>
            <person name="Ness R.W."/>
            <person name="Phillips M.A."/>
        </authorList>
    </citation>
    <scope>NUCLEOTIDE SEQUENCE [LARGE SCALE GENOMIC DNA]</scope>
    <source>
        <strain evidence="1">SAF-2024a</strain>
        <tissue evidence="1">Leaf</tissue>
    </source>
</reference>
<gene>
    <name evidence="1" type="ORF">AAHA92_23289</name>
</gene>
<accession>A0ABD1GRH8</accession>
<dbReference type="Proteomes" id="UP001567538">
    <property type="component" value="Unassembled WGS sequence"/>
</dbReference>
<name>A0ABD1GRH8_SALDI</name>
<evidence type="ECO:0000313" key="2">
    <source>
        <dbReference type="Proteomes" id="UP001567538"/>
    </source>
</evidence>
<comment type="caution">
    <text evidence="1">The sequence shown here is derived from an EMBL/GenBank/DDBJ whole genome shotgun (WGS) entry which is preliminary data.</text>
</comment>